<dbReference type="AlphaFoldDB" id="A0A7T5JNA2"/>
<sequence length="52" mass="6611">MYIPMIFFSILIKKRERSPEEIEALYRQDLAIKEWEERRMNQQAMFPEYVRW</sequence>
<dbReference type="RefSeq" id="WP_198827398.1">
    <property type="nucleotide sequence ID" value="NZ_CP066308.1"/>
</dbReference>
<dbReference type="Pfam" id="PF09501">
    <property type="entry name" value="Bac_small_YrzI"/>
    <property type="match status" value="1"/>
</dbReference>
<dbReference type="EMBL" id="CP073708">
    <property type="protein sequence ID" value="QUO40884.1"/>
    <property type="molecule type" value="Genomic_DNA"/>
</dbReference>
<proteinExistence type="predicted"/>
<evidence type="ECO:0000313" key="1">
    <source>
        <dbReference type="EMBL" id="QQE73800.1"/>
    </source>
</evidence>
<dbReference type="KEGG" id="bcop:JD108_18330"/>
<organism evidence="1 3">
    <name type="scientific">Brevibacillus composti</name>
    <dbReference type="NCBI Taxonomy" id="2796470"/>
    <lineage>
        <taxon>Bacteria</taxon>
        <taxon>Bacillati</taxon>
        <taxon>Bacillota</taxon>
        <taxon>Bacilli</taxon>
        <taxon>Bacillales</taxon>
        <taxon>Paenibacillaceae</taxon>
        <taxon>Brevibacillus</taxon>
    </lineage>
</organism>
<dbReference type="EMBL" id="CP066308">
    <property type="protein sequence ID" value="QQE73800.1"/>
    <property type="molecule type" value="Genomic_DNA"/>
</dbReference>
<evidence type="ECO:0000313" key="2">
    <source>
        <dbReference type="EMBL" id="QUO40884.1"/>
    </source>
</evidence>
<dbReference type="InterPro" id="IPR012655">
    <property type="entry name" value="YrzI"/>
</dbReference>
<gene>
    <name evidence="1" type="ORF">JD108_18330</name>
    <name evidence="2" type="ORF">KDJ56_18270</name>
</gene>
<name>A0A7T5JNA2_9BACL</name>
<reference evidence="2" key="2">
    <citation type="submission" date="2021-04" db="EMBL/GenBank/DDBJ databases">
        <title>Brevibacillus composti FJAT-54423, complete genome.</title>
        <authorList>
            <person name="Tang R."/>
        </authorList>
    </citation>
    <scope>NUCLEOTIDE SEQUENCE</scope>
    <source>
        <strain evidence="2">FJAT-54424</strain>
    </source>
</reference>
<protein>
    <submittedName>
        <fullName evidence="1">YrzI family small protein</fullName>
    </submittedName>
</protein>
<dbReference type="Proteomes" id="UP000677234">
    <property type="component" value="Chromosome"/>
</dbReference>
<keyword evidence="4" id="KW-1185">Reference proteome</keyword>
<dbReference type="Proteomes" id="UP000595847">
    <property type="component" value="Chromosome"/>
</dbReference>
<reference evidence="1 3" key="1">
    <citation type="submission" date="2020-12" db="EMBL/GenBank/DDBJ databases">
        <title>strain FJAT-54423T represents a novel species of the genus Brevibacillus.</title>
        <authorList>
            <person name="Tang R."/>
        </authorList>
    </citation>
    <scope>NUCLEOTIDE SEQUENCE [LARGE SCALE GENOMIC DNA]</scope>
    <source>
        <strain evidence="1 3">FJAT-54423</strain>
    </source>
</reference>
<evidence type="ECO:0000313" key="4">
    <source>
        <dbReference type="Proteomes" id="UP000677234"/>
    </source>
</evidence>
<evidence type="ECO:0000313" key="3">
    <source>
        <dbReference type="Proteomes" id="UP000595847"/>
    </source>
</evidence>
<accession>A0A7T5JNA2</accession>